<dbReference type="OrthoDB" id="7220105at2"/>
<keyword evidence="2" id="KW-1185">Reference proteome</keyword>
<name>A0A1R0FBU1_9HYPH</name>
<dbReference type="AlphaFoldDB" id="A0A1R0FBU1"/>
<dbReference type="Proteomes" id="UP000187344">
    <property type="component" value="Unassembled WGS sequence"/>
</dbReference>
<dbReference type="GO" id="GO:0016740">
    <property type="term" value="F:transferase activity"/>
    <property type="evidence" value="ECO:0007669"/>
    <property type="project" value="UniProtKB-KW"/>
</dbReference>
<dbReference type="EMBL" id="LXYT01000001">
    <property type="protein sequence ID" value="OLY44477.1"/>
    <property type="molecule type" value="Genomic_DNA"/>
</dbReference>
<organism evidence="1 2">
    <name type="scientific">Bartonella apis</name>
    <dbReference type="NCBI Taxonomy" id="1686310"/>
    <lineage>
        <taxon>Bacteria</taxon>
        <taxon>Pseudomonadati</taxon>
        <taxon>Pseudomonadota</taxon>
        <taxon>Alphaproteobacteria</taxon>
        <taxon>Hyphomicrobiales</taxon>
        <taxon>Bartonellaceae</taxon>
        <taxon>Bartonella</taxon>
    </lineage>
</organism>
<reference evidence="1 2" key="1">
    <citation type="submission" date="2016-12" db="EMBL/GenBank/DDBJ databases">
        <title>Comparative genomics of Bartonella apis.</title>
        <authorList>
            <person name="Engel P."/>
        </authorList>
    </citation>
    <scope>NUCLEOTIDE SEQUENCE [LARGE SCALE GENOMIC DNA]</scope>
    <source>
        <strain evidence="1 2">PEB0149</strain>
    </source>
</reference>
<sequence length="441" mass="50815">MSKIPPYDQEKKAIEDIIFNSKNISEKENRLEFHLHSKNELLDCESLKDIFEELISNYDKLIISFSHDNYLENNGGIQKCIKTEEEAVHLEGISYLHIFPKIARTWLVNNKLAADLPLGINLNGRNIGTTIADNLICLLKTLPVNEADSIIHSPLGLNLRSIIDIGTSLQCQVKWYFWIHDYTTLCPNFNLLRNNVIFCGAPVSNSKQCENCNAGYDRINQAKEFKDFFDEIKPVVISPSDFTKQFWLDKSKLPYHSIRVIPHYRLGEEHKCRIDKTNQNLKIAFVGTPVYHKGWNDFIDLISAFNEKPSPFSFYVFASYAPRSKQYNFVKVVTNAEETAQMRDQLIKHDIDIAFIGSLWPETFCLTAYEAIAADTFVVANYLSGNAAKVVREQSHGYVYRGISDLVEYLKDSENYRSIIDRRLNKKYRSLILSKMTYTNT</sequence>
<keyword evidence="1" id="KW-0808">Transferase</keyword>
<dbReference type="Gene3D" id="3.40.50.2000">
    <property type="entry name" value="Glycogen Phosphorylase B"/>
    <property type="match status" value="1"/>
</dbReference>
<accession>A0A1R0FBU1</accession>
<evidence type="ECO:0000313" key="1">
    <source>
        <dbReference type="EMBL" id="OLY44477.1"/>
    </source>
</evidence>
<dbReference type="SUPFAM" id="SSF53756">
    <property type="entry name" value="UDP-Glycosyltransferase/glycogen phosphorylase"/>
    <property type="match status" value="1"/>
</dbReference>
<protein>
    <submittedName>
        <fullName evidence="1">Glycosyl transferases group 1</fullName>
    </submittedName>
</protein>
<evidence type="ECO:0000313" key="2">
    <source>
        <dbReference type="Proteomes" id="UP000187344"/>
    </source>
</evidence>
<comment type="caution">
    <text evidence="1">The sequence shown here is derived from an EMBL/GenBank/DDBJ whole genome shotgun (WGS) entry which is preliminary data.</text>
</comment>
<gene>
    <name evidence="1" type="ORF">PEB0149_019470</name>
</gene>
<proteinExistence type="predicted"/>
<dbReference type="RefSeq" id="WP_075869604.1">
    <property type="nucleotide sequence ID" value="NZ_LXYT01000001.1"/>
</dbReference>